<dbReference type="InterPro" id="IPR013083">
    <property type="entry name" value="Znf_RING/FYVE/PHD"/>
</dbReference>
<feature type="region of interest" description="Disordered" evidence="7">
    <location>
        <begin position="639"/>
        <end position="687"/>
    </location>
</feature>
<feature type="compositionally biased region" description="Pro residues" evidence="7">
    <location>
        <begin position="559"/>
        <end position="580"/>
    </location>
</feature>
<keyword evidence="2" id="KW-0963">Cytoplasm</keyword>
<keyword evidence="5" id="KW-0862">Zinc</keyword>
<feature type="region of interest" description="Disordered" evidence="7">
    <location>
        <begin position="504"/>
        <end position="524"/>
    </location>
</feature>
<evidence type="ECO:0000256" key="7">
    <source>
        <dbReference type="SAM" id="MobiDB-lite"/>
    </source>
</evidence>
<feature type="region of interest" description="Disordered" evidence="7">
    <location>
        <begin position="558"/>
        <end position="625"/>
    </location>
</feature>
<protein>
    <recommendedName>
        <fullName evidence="8">RING-type domain-containing protein</fullName>
    </recommendedName>
</protein>
<evidence type="ECO:0000256" key="2">
    <source>
        <dbReference type="ARBA" id="ARBA00022490"/>
    </source>
</evidence>
<dbReference type="InterPro" id="IPR018957">
    <property type="entry name" value="Znf_C3HC4_RING-type"/>
</dbReference>
<evidence type="ECO:0000256" key="5">
    <source>
        <dbReference type="ARBA" id="ARBA00022833"/>
    </source>
</evidence>
<evidence type="ECO:0000256" key="4">
    <source>
        <dbReference type="ARBA" id="ARBA00022771"/>
    </source>
</evidence>
<accession>A0ABR1JWQ1</accession>
<name>A0ABR1JWQ1_9AGAR</name>
<organism evidence="9 10">
    <name type="scientific">Marasmiellus scandens</name>
    <dbReference type="NCBI Taxonomy" id="2682957"/>
    <lineage>
        <taxon>Eukaryota</taxon>
        <taxon>Fungi</taxon>
        <taxon>Dikarya</taxon>
        <taxon>Basidiomycota</taxon>
        <taxon>Agaricomycotina</taxon>
        <taxon>Agaricomycetes</taxon>
        <taxon>Agaricomycetidae</taxon>
        <taxon>Agaricales</taxon>
        <taxon>Marasmiineae</taxon>
        <taxon>Omphalotaceae</taxon>
        <taxon>Marasmiellus</taxon>
    </lineage>
</organism>
<dbReference type="InterPro" id="IPR039739">
    <property type="entry name" value="MAG2/RNF10"/>
</dbReference>
<reference evidence="9 10" key="1">
    <citation type="submission" date="2024-01" db="EMBL/GenBank/DDBJ databases">
        <title>A draft genome for the cacao thread blight pathogen Marasmiellus scandens.</title>
        <authorList>
            <person name="Baruah I.K."/>
            <person name="Leung J."/>
            <person name="Bukari Y."/>
            <person name="Amoako-Attah I."/>
            <person name="Meinhardt L.W."/>
            <person name="Bailey B.A."/>
            <person name="Cohen S.P."/>
        </authorList>
    </citation>
    <scope>NUCLEOTIDE SEQUENCE [LARGE SCALE GENOMIC DNA]</scope>
    <source>
        <strain evidence="9 10">GH-19</strain>
    </source>
</reference>
<dbReference type="Gene3D" id="3.30.40.10">
    <property type="entry name" value="Zinc/RING finger domain, C3HC4 (zinc finger)"/>
    <property type="match status" value="1"/>
</dbReference>
<evidence type="ECO:0000256" key="6">
    <source>
        <dbReference type="PROSITE-ProRule" id="PRU00175"/>
    </source>
</evidence>
<comment type="caution">
    <text evidence="9">The sequence shown here is derived from an EMBL/GenBank/DDBJ whole genome shotgun (WGS) entry which is preliminary data.</text>
</comment>
<dbReference type="PANTHER" id="PTHR12983:SF9">
    <property type="entry name" value="E3 UBIQUITIN-PROTEIN LIGASE RNF10"/>
    <property type="match status" value="1"/>
</dbReference>
<keyword evidence="3" id="KW-0479">Metal-binding</keyword>
<feature type="compositionally biased region" description="Low complexity" evidence="7">
    <location>
        <begin position="419"/>
        <end position="430"/>
    </location>
</feature>
<proteinExistence type="predicted"/>
<evidence type="ECO:0000256" key="3">
    <source>
        <dbReference type="ARBA" id="ARBA00022723"/>
    </source>
</evidence>
<dbReference type="InterPro" id="IPR001841">
    <property type="entry name" value="Znf_RING"/>
</dbReference>
<sequence>MGSRKPSNNDLNHLLNFSLPPRQHAPAVSRRSYRKTANQNGIWNKERFVNAQYRFIMNPGGDYTVHFADPDIFFQWHDILQVIIPRNEGTGHTTCPICLSPPTAPRMTKCGHVFCYPCILHYLHTSENKWARCPICFDSINERQLKNVKWFEPPSSPLAPGTLLPMRLIQRPAGTTLALPRSSTFPSSLFPTSSNIPSGVLSTPFHFLPDVYTFSRFMLATPAQLISDLSNDIVELEVEKKVLGGMNDHIGIAFVEGAMRRVGGMINRAKGEDVETSSEWGIGTNLGERIERVKKELKIVEDRAGKEKEWAEKIKKAEEEKAEEQNVPEEFLAIKAGGIVSNTPIPPISKPKHPPNTGSAATQTYYYYQAASGLPIYLHPLDIKILLTHFGPAESQSKPDQVSTSTSRRNPRNRGGGPPSSSHHTPPSSNDYSSLPNTIFVKVDAFSEGTVDEDLRKRCKYLSHLPEGADVCFVEVDWEQSKSRFKETEAKTTTIPESSLQAFSHALSTRKSRRREKGRKDERARVRAEEREWEREWERTRLNGLGRPGEVVRSAPISVPVPVPEPEPEPIVVPSPPSQPQPTSGVWGSRSFASAAQSQSPGSTAPISRRMNHRPQTEREREDEWEMDIAWHELEERTYASRDRGAGRGGAAGGGGGGGGTGKKNKGNGGRNKNTLVVLGGGGGRRR</sequence>
<evidence type="ECO:0000259" key="8">
    <source>
        <dbReference type="PROSITE" id="PS50089"/>
    </source>
</evidence>
<dbReference type="CDD" id="cd16536">
    <property type="entry name" value="RING-HC_RNF10"/>
    <property type="match status" value="1"/>
</dbReference>
<dbReference type="Proteomes" id="UP001498398">
    <property type="component" value="Unassembled WGS sequence"/>
</dbReference>
<feature type="compositionally biased region" description="Basic residues" evidence="7">
    <location>
        <begin position="508"/>
        <end position="517"/>
    </location>
</feature>
<dbReference type="Pfam" id="PF00097">
    <property type="entry name" value="zf-C3HC4"/>
    <property type="match status" value="1"/>
</dbReference>
<comment type="subcellular location">
    <subcellularLocation>
        <location evidence="1">Cytoplasm</location>
    </subcellularLocation>
</comment>
<keyword evidence="4 6" id="KW-0863">Zinc-finger</keyword>
<dbReference type="InterPro" id="IPR017907">
    <property type="entry name" value="Znf_RING_CS"/>
</dbReference>
<dbReference type="SUPFAM" id="SSF57850">
    <property type="entry name" value="RING/U-box"/>
    <property type="match status" value="1"/>
</dbReference>
<feature type="region of interest" description="Disordered" evidence="7">
    <location>
        <begin position="393"/>
        <end position="434"/>
    </location>
</feature>
<feature type="domain" description="RING-type" evidence="8">
    <location>
        <begin position="95"/>
        <end position="136"/>
    </location>
</feature>
<evidence type="ECO:0000313" key="10">
    <source>
        <dbReference type="Proteomes" id="UP001498398"/>
    </source>
</evidence>
<dbReference type="PANTHER" id="PTHR12983">
    <property type="entry name" value="RING FINGER 10 FAMILY MEMBER"/>
    <property type="match status" value="1"/>
</dbReference>
<dbReference type="SMART" id="SM00184">
    <property type="entry name" value="RING"/>
    <property type="match status" value="1"/>
</dbReference>
<feature type="compositionally biased region" description="Gly residues" evidence="7">
    <location>
        <begin position="647"/>
        <end position="670"/>
    </location>
</feature>
<evidence type="ECO:0000256" key="1">
    <source>
        <dbReference type="ARBA" id="ARBA00004496"/>
    </source>
</evidence>
<dbReference type="EMBL" id="JBANRG010000006">
    <property type="protein sequence ID" value="KAK7465538.1"/>
    <property type="molecule type" value="Genomic_DNA"/>
</dbReference>
<gene>
    <name evidence="9" type="ORF">VKT23_005512</name>
</gene>
<feature type="compositionally biased region" description="Low complexity" evidence="7">
    <location>
        <begin position="588"/>
        <end position="606"/>
    </location>
</feature>
<keyword evidence="10" id="KW-1185">Reference proteome</keyword>
<dbReference type="PROSITE" id="PS50089">
    <property type="entry name" value="ZF_RING_2"/>
    <property type="match status" value="1"/>
</dbReference>
<dbReference type="PROSITE" id="PS00518">
    <property type="entry name" value="ZF_RING_1"/>
    <property type="match status" value="1"/>
</dbReference>
<evidence type="ECO:0000313" key="9">
    <source>
        <dbReference type="EMBL" id="KAK7465538.1"/>
    </source>
</evidence>